<comment type="caution">
    <text evidence="2">The sequence shown here is derived from an EMBL/GenBank/DDBJ whole genome shotgun (WGS) entry which is preliminary data.</text>
</comment>
<gene>
    <name evidence="2" type="ORF">BCON_0094g00010</name>
</gene>
<keyword evidence="3" id="KW-1185">Reference proteome</keyword>
<evidence type="ECO:0000256" key="1">
    <source>
        <dbReference type="SAM" id="MobiDB-lite"/>
    </source>
</evidence>
<feature type="compositionally biased region" description="Basic and acidic residues" evidence="1">
    <location>
        <begin position="27"/>
        <end position="42"/>
    </location>
</feature>
<name>A0A4Z1I1X9_9HELO</name>
<dbReference type="AlphaFoldDB" id="A0A4Z1I1X9"/>
<evidence type="ECO:0000313" key="3">
    <source>
        <dbReference type="Proteomes" id="UP000297527"/>
    </source>
</evidence>
<dbReference type="Proteomes" id="UP000297527">
    <property type="component" value="Unassembled WGS sequence"/>
</dbReference>
<feature type="compositionally biased region" description="Gly residues" evidence="1">
    <location>
        <begin position="65"/>
        <end position="81"/>
    </location>
</feature>
<dbReference type="OrthoDB" id="3537798at2759"/>
<organism evidence="2 3">
    <name type="scientific">Botryotinia convoluta</name>
    <dbReference type="NCBI Taxonomy" id="54673"/>
    <lineage>
        <taxon>Eukaryota</taxon>
        <taxon>Fungi</taxon>
        <taxon>Dikarya</taxon>
        <taxon>Ascomycota</taxon>
        <taxon>Pezizomycotina</taxon>
        <taxon>Leotiomycetes</taxon>
        <taxon>Helotiales</taxon>
        <taxon>Sclerotiniaceae</taxon>
        <taxon>Botryotinia</taxon>
    </lineage>
</organism>
<sequence length="205" mass="21968">MSTVVCLLGLKWYYPSQTQESIGSTSHAERPSRGSKAGKDATDSVPHGTIGGRIAKIPRREIQARGGGRGCAESDGGGGFGHGREVAPRGSGNFGEFDQAQPPYLPSLSSQDEFDLSLDEFDQRQMKERQNMMTWFAAAQKQKRSIFVSGMIARGQGTVDEVHGATSGLHAGPRRGEGHGLEYPGHLPSRSGSDAPVHREHLGRG</sequence>
<proteinExistence type="predicted"/>
<reference evidence="2 3" key="1">
    <citation type="submission" date="2017-12" db="EMBL/GenBank/DDBJ databases">
        <title>Comparative genomics of Botrytis spp.</title>
        <authorList>
            <person name="Valero-Jimenez C.A."/>
            <person name="Tapia P."/>
            <person name="Veloso J."/>
            <person name="Silva-Moreno E."/>
            <person name="Staats M."/>
            <person name="Valdes J.H."/>
            <person name="Van Kan J.A.L."/>
        </authorList>
    </citation>
    <scope>NUCLEOTIDE SEQUENCE [LARGE SCALE GENOMIC DNA]</scope>
    <source>
        <strain evidence="2 3">MUCL11595</strain>
    </source>
</reference>
<feature type="compositionally biased region" description="Basic and acidic residues" evidence="1">
    <location>
        <begin position="196"/>
        <end position="205"/>
    </location>
</feature>
<feature type="region of interest" description="Disordered" evidence="1">
    <location>
        <begin position="18"/>
        <end position="110"/>
    </location>
</feature>
<feature type="region of interest" description="Disordered" evidence="1">
    <location>
        <begin position="163"/>
        <end position="205"/>
    </location>
</feature>
<dbReference type="EMBL" id="PQXN01000094">
    <property type="protein sequence ID" value="TGO55285.1"/>
    <property type="molecule type" value="Genomic_DNA"/>
</dbReference>
<evidence type="ECO:0000313" key="2">
    <source>
        <dbReference type="EMBL" id="TGO55285.1"/>
    </source>
</evidence>
<accession>A0A4Z1I1X9</accession>
<protein>
    <submittedName>
        <fullName evidence="2">Uncharacterized protein</fullName>
    </submittedName>
</protein>